<protein>
    <submittedName>
        <fullName evidence="1">Uncharacterized protein</fullName>
    </submittedName>
</protein>
<evidence type="ECO:0000313" key="1">
    <source>
        <dbReference type="EMBL" id="EGW22149.1"/>
    </source>
</evidence>
<organism evidence="1 2">
    <name type="scientific">Methylobacter tundripaludum (strain ATCC BAA-1195 / DSM 17260 / SV96)</name>
    <dbReference type="NCBI Taxonomy" id="697282"/>
    <lineage>
        <taxon>Bacteria</taxon>
        <taxon>Pseudomonadati</taxon>
        <taxon>Pseudomonadota</taxon>
        <taxon>Gammaproteobacteria</taxon>
        <taxon>Methylococcales</taxon>
        <taxon>Methylococcaceae</taxon>
        <taxon>Methylobacter</taxon>
    </lineage>
</organism>
<reference evidence="1 2" key="1">
    <citation type="submission" date="2011-06" db="EMBL/GenBank/DDBJ databases">
        <title>Genomic sequence of Methylobacter tundripaludum SV96.</title>
        <authorList>
            <consortium name="US DOE Joint Genome Institute"/>
            <person name="Lucas S."/>
            <person name="Han J."/>
            <person name="Lapidus A."/>
            <person name="Cheng J.-F."/>
            <person name="Goodwin L."/>
            <person name="Pitluck S."/>
            <person name="Held B."/>
            <person name="Detter J.C."/>
            <person name="Han C."/>
            <person name="Tapia R."/>
            <person name="Land M."/>
            <person name="Hauser L."/>
            <person name="Kyrpides N."/>
            <person name="Ivanova N."/>
            <person name="Ovchinnikova G."/>
            <person name="Pagani I."/>
            <person name="Klotz M.G."/>
            <person name="Dispirito A.A."/>
            <person name="Murrell J.C."/>
            <person name="Dunfield P."/>
            <person name="Kalyuzhnaya M.G."/>
            <person name="Svenning M."/>
            <person name="Trotsenko Y.A."/>
            <person name="Stein L.Y."/>
            <person name="Woyke T."/>
        </authorList>
    </citation>
    <scope>NUCLEOTIDE SEQUENCE [LARGE SCALE GENOMIC DNA]</scope>
    <source>
        <strain evidence="2">ATCC BAA-1195 / DSM 17260 / SV96</strain>
    </source>
</reference>
<sequence length="65" mass="7667">MICSIEKEYRRGVIGTDFVHIIWVKNRYVLDIFKLRFFGIGFKTGFCLLKKIHNINLTYKINKGG</sequence>
<evidence type="ECO:0000313" key="2">
    <source>
        <dbReference type="Proteomes" id="UP000004664"/>
    </source>
</evidence>
<proteinExistence type="predicted"/>
<name>G3IRD8_METTV</name>
<gene>
    <name evidence="1" type="ORF">Mettu_0950</name>
</gene>
<dbReference type="STRING" id="697282.Mettu_0950"/>
<dbReference type="HOGENOM" id="CLU_2844896_0_0_6"/>
<dbReference type="AlphaFoldDB" id="G3IRD8"/>
<keyword evidence="2" id="KW-1185">Reference proteome</keyword>
<accession>G3IRD8</accession>
<dbReference type="Proteomes" id="UP000004664">
    <property type="component" value="Unassembled WGS sequence"/>
</dbReference>
<dbReference type="EMBL" id="JH109152">
    <property type="protein sequence ID" value="EGW22149.1"/>
    <property type="molecule type" value="Genomic_DNA"/>
</dbReference>